<evidence type="ECO:0000256" key="2">
    <source>
        <dbReference type="SAM" id="Phobius"/>
    </source>
</evidence>
<keyword evidence="4" id="KW-1185">Reference proteome</keyword>
<feature type="transmembrane region" description="Helical" evidence="2">
    <location>
        <begin position="364"/>
        <end position="382"/>
    </location>
</feature>
<dbReference type="KEGG" id="ehx:EMIHUDRAFT_228730"/>
<keyword evidence="2" id="KW-0472">Membrane</keyword>
<sequence length="573" mass="59286">MYEDVDLLDPEFTDADLLNDAGGKRGRQSGAGADGAMEPAGLSWALEAVPPGLARAERAKKFGVEKAANPLDARASAAGGVGKTEAGLWEKRRDAEAGIPAPFGPGSVFCVLAEQEPRCPMVTPKSPAFRDRFCAACREGPIIVPCSRIRVLDGSLPAPSNSRAEGMWNAQKTKPPFWPAHRVVNQTADTFGLRLIILRDETSDPLHGLAPLPAEFGSAIAFLVRRTLTPVPMPGMPTQLVQALRGTGQGGTLARSAAPSRLLLRAGSSGDGSTVALVPPCLPPLEEALVLPLGPAPAAAAAASAQPLRWRFGELVDAVAADASAAELMQLLVTPPTSPPAPPASPSTTEGVAAAWSASFARDAISLGFGGAVAAFAVYMGSEHAITKANVLAVAGVPTFLASALSLCLFLAPTHGGEPTFGAFQTRIFSLVACAWAYRAYSRVASARPVSDPFVEPALVAEVGGPVLCSLLTTVALLLAAGGVCTTRAVARGLLAVAGSGMLLLSSAIWVVSGGSARSYLPLQCNSYPVALVSISFFFYAAWWLTPENCRRLQAALQGGVGRVQPARVTQTN</sequence>
<reference evidence="3" key="2">
    <citation type="submission" date="2024-10" db="UniProtKB">
        <authorList>
            <consortium name="EnsemblProtists"/>
        </authorList>
    </citation>
    <scope>IDENTIFICATION</scope>
</reference>
<dbReference type="PaxDb" id="2903-EOD34107"/>
<feature type="transmembrane region" description="Helical" evidence="2">
    <location>
        <begin position="527"/>
        <end position="545"/>
    </location>
</feature>
<feature type="region of interest" description="Disordered" evidence="1">
    <location>
        <begin position="17"/>
        <end position="36"/>
    </location>
</feature>
<dbReference type="HOGENOM" id="CLU_476047_0_0_1"/>
<name>A0A0D3KEC2_EMIH1</name>
<feature type="transmembrane region" description="Helical" evidence="2">
    <location>
        <begin position="463"/>
        <end position="481"/>
    </location>
</feature>
<dbReference type="Proteomes" id="UP000013827">
    <property type="component" value="Unassembled WGS sequence"/>
</dbReference>
<organism evidence="3 4">
    <name type="scientific">Emiliania huxleyi (strain CCMP1516)</name>
    <dbReference type="NCBI Taxonomy" id="280463"/>
    <lineage>
        <taxon>Eukaryota</taxon>
        <taxon>Haptista</taxon>
        <taxon>Haptophyta</taxon>
        <taxon>Prymnesiophyceae</taxon>
        <taxon>Isochrysidales</taxon>
        <taxon>Noelaerhabdaceae</taxon>
        <taxon>Emiliania</taxon>
    </lineage>
</organism>
<accession>A0A0D3KEC2</accession>
<feature type="transmembrane region" description="Helical" evidence="2">
    <location>
        <begin position="493"/>
        <end position="512"/>
    </location>
</feature>
<reference evidence="4" key="1">
    <citation type="journal article" date="2013" name="Nature">
        <title>Pan genome of the phytoplankton Emiliania underpins its global distribution.</title>
        <authorList>
            <person name="Read B.A."/>
            <person name="Kegel J."/>
            <person name="Klute M.J."/>
            <person name="Kuo A."/>
            <person name="Lefebvre S.C."/>
            <person name="Maumus F."/>
            <person name="Mayer C."/>
            <person name="Miller J."/>
            <person name="Monier A."/>
            <person name="Salamov A."/>
            <person name="Young J."/>
            <person name="Aguilar M."/>
            <person name="Claverie J.M."/>
            <person name="Frickenhaus S."/>
            <person name="Gonzalez K."/>
            <person name="Herman E.K."/>
            <person name="Lin Y.C."/>
            <person name="Napier J."/>
            <person name="Ogata H."/>
            <person name="Sarno A.F."/>
            <person name="Shmutz J."/>
            <person name="Schroeder D."/>
            <person name="de Vargas C."/>
            <person name="Verret F."/>
            <person name="von Dassow P."/>
            <person name="Valentin K."/>
            <person name="Van de Peer Y."/>
            <person name="Wheeler G."/>
            <person name="Dacks J.B."/>
            <person name="Delwiche C.F."/>
            <person name="Dyhrman S.T."/>
            <person name="Glockner G."/>
            <person name="John U."/>
            <person name="Richards T."/>
            <person name="Worden A.Z."/>
            <person name="Zhang X."/>
            <person name="Grigoriev I.V."/>
            <person name="Allen A.E."/>
            <person name="Bidle K."/>
            <person name="Borodovsky M."/>
            <person name="Bowler C."/>
            <person name="Brownlee C."/>
            <person name="Cock J.M."/>
            <person name="Elias M."/>
            <person name="Gladyshev V.N."/>
            <person name="Groth M."/>
            <person name="Guda C."/>
            <person name="Hadaegh A."/>
            <person name="Iglesias-Rodriguez M.D."/>
            <person name="Jenkins J."/>
            <person name="Jones B.M."/>
            <person name="Lawson T."/>
            <person name="Leese F."/>
            <person name="Lindquist E."/>
            <person name="Lobanov A."/>
            <person name="Lomsadze A."/>
            <person name="Malik S.B."/>
            <person name="Marsh M.E."/>
            <person name="Mackinder L."/>
            <person name="Mock T."/>
            <person name="Mueller-Roeber B."/>
            <person name="Pagarete A."/>
            <person name="Parker M."/>
            <person name="Probert I."/>
            <person name="Quesneville H."/>
            <person name="Raines C."/>
            <person name="Rensing S.A."/>
            <person name="Riano-Pachon D.M."/>
            <person name="Richier S."/>
            <person name="Rokitta S."/>
            <person name="Shiraiwa Y."/>
            <person name="Soanes D.M."/>
            <person name="van der Giezen M."/>
            <person name="Wahlund T.M."/>
            <person name="Williams B."/>
            <person name="Wilson W."/>
            <person name="Wolfe G."/>
            <person name="Wurch L.L."/>
        </authorList>
    </citation>
    <scope>NUCLEOTIDE SEQUENCE</scope>
</reference>
<proteinExistence type="predicted"/>
<dbReference type="GeneID" id="17279377"/>
<feature type="transmembrane region" description="Helical" evidence="2">
    <location>
        <begin position="389"/>
        <end position="412"/>
    </location>
</feature>
<evidence type="ECO:0000256" key="1">
    <source>
        <dbReference type="SAM" id="MobiDB-lite"/>
    </source>
</evidence>
<keyword evidence="2" id="KW-0812">Transmembrane</keyword>
<protein>
    <submittedName>
        <fullName evidence="3">Uncharacterized protein</fullName>
    </submittedName>
</protein>
<keyword evidence="2" id="KW-1133">Transmembrane helix</keyword>
<dbReference type="EnsemblProtists" id="EOD34107">
    <property type="protein sequence ID" value="EOD34107"/>
    <property type="gene ID" value="EMIHUDRAFT_228730"/>
</dbReference>
<evidence type="ECO:0000313" key="3">
    <source>
        <dbReference type="EnsemblProtists" id="EOD34107"/>
    </source>
</evidence>
<evidence type="ECO:0000313" key="4">
    <source>
        <dbReference type="Proteomes" id="UP000013827"/>
    </source>
</evidence>
<dbReference type="AlphaFoldDB" id="A0A0D3KEC2"/>
<dbReference type="RefSeq" id="XP_005786536.1">
    <property type="nucleotide sequence ID" value="XM_005786479.1"/>
</dbReference>